<gene>
    <name evidence="7" type="ORF">SM757_16240</name>
</gene>
<dbReference type="PROSITE" id="PS51007">
    <property type="entry name" value="CYTC"/>
    <property type="match status" value="1"/>
</dbReference>
<dbReference type="Gene3D" id="1.10.760.10">
    <property type="entry name" value="Cytochrome c-like domain"/>
    <property type="match status" value="1"/>
</dbReference>
<evidence type="ECO:0000256" key="2">
    <source>
        <dbReference type="ARBA" id="ARBA00022723"/>
    </source>
</evidence>
<keyword evidence="3 4" id="KW-0408">Iron</keyword>
<keyword evidence="5" id="KW-0732">Signal</keyword>
<comment type="caution">
    <text evidence="7">The sequence shown here is derived from an EMBL/GenBank/DDBJ whole genome shotgun (WGS) entry which is preliminary data.</text>
</comment>
<dbReference type="Proteomes" id="UP001293718">
    <property type="component" value="Unassembled WGS sequence"/>
</dbReference>
<dbReference type="EMBL" id="JAXOJX010000026">
    <property type="protein sequence ID" value="MDZ5458126.1"/>
    <property type="molecule type" value="Genomic_DNA"/>
</dbReference>
<feature type="domain" description="Cytochrome c" evidence="6">
    <location>
        <begin position="22"/>
        <end position="125"/>
    </location>
</feature>
<name>A0ABU5IG66_9BURK</name>
<feature type="signal peptide" evidence="5">
    <location>
        <begin position="1"/>
        <end position="21"/>
    </location>
</feature>
<evidence type="ECO:0000256" key="1">
    <source>
        <dbReference type="ARBA" id="ARBA00022617"/>
    </source>
</evidence>
<accession>A0ABU5IG66</accession>
<evidence type="ECO:0000256" key="5">
    <source>
        <dbReference type="SAM" id="SignalP"/>
    </source>
</evidence>
<sequence>MNKQALCLLAGLAVASTAALAADKKDDAMVALATKSGCMTCHHIEPGASGPDGMAPIGPAWKDVSAKYKGVKGAEEQLTKTVLNGSNPYESHWKGKVSGLAMPPNHVAIKEADAKQLVKWILALDTAKK</sequence>
<evidence type="ECO:0000313" key="8">
    <source>
        <dbReference type="Proteomes" id="UP001293718"/>
    </source>
</evidence>
<organism evidence="7 8">
    <name type="scientific">Azohydromonas lata</name>
    <dbReference type="NCBI Taxonomy" id="45677"/>
    <lineage>
        <taxon>Bacteria</taxon>
        <taxon>Pseudomonadati</taxon>
        <taxon>Pseudomonadota</taxon>
        <taxon>Betaproteobacteria</taxon>
        <taxon>Burkholderiales</taxon>
        <taxon>Sphaerotilaceae</taxon>
        <taxon>Azohydromonas</taxon>
    </lineage>
</organism>
<keyword evidence="1 4" id="KW-0349">Heme</keyword>
<dbReference type="InterPro" id="IPR036909">
    <property type="entry name" value="Cyt_c-like_dom_sf"/>
</dbReference>
<feature type="chain" id="PRO_5046315783" evidence="5">
    <location>
        <begin position="22"/>
        <end position="129"/>
    </location>
</feature>
<dbReference type="RefSeq" id="WP_066337885.1">
    <property type="nucleotide sequence ID" value="NZ_JAXOJX010000026.1"/>
</dbReference>
<dbReference type="SUPFAM" id="SSF46626">
    <property type="entry name" value="Cytochrome c"/>
    <property type="match status" value="1"/>
</dbReference>
<evidence type="ECO:0000313" key="7">
    <source>
        <dbReference type="EMBL" id="MDZ5458126.1"/>
    </source>
</evidence>
<reference evidence="7 8" key="1">
    <citation type="submission" date="2023-11" db="EMBL/GenBank/DDBJ databases">
        <title>Draft genome of Azohydromonas lata strain H1 (DSM1123), a polyhydroxyalkanoate producer.</title>
        <authorList>
            <person name="Traversa D."/>
            <person name="D'Addabbo P."/>
            <person name="Pazzani C."/>
            <person name="Manzari C."/>
            <person name="Chiara M."/>
            <person name="Scrascia M."/>
        </authorList>
    </citation>
    <scope>NUCLEOTIDE SEQUENCE [LARGE SCALE GENOMIC DNA]</scope>
    <source>
        <strain evidence="7 8">H1</strain>
    </source>
</reference>
<evidence type="ECO:0000259" key="6">
    <source>
        <dbReference type="PROSITE" id="PS51007"/>
    </source>
</evidence>
<keyword evidence="8" id="KW-1185">Reference proteome</keyword>
<evidence type="ECO:0000256" key="4">
    <source>
        <dbReference type="PROSITE-ProRule" id="PRU00433"/>
    </source>
</evidence>
<protein>
    <submittedName>
        <fullName evidence="7">C-type cytochrome</fullName>
    </submittedName>
</protein>
<evidence type="ECO:0000256" key="3">
    <source>
        <dbReference type="ARBA" id="ARBA00023004"/>
    </source>
</evidence>
<proteinExistence type="predicted"/>
<keyword evidence="2 4" id="KW-0479">Metal-binding</keyword>
<dbReference type="InterPro" id="IPR009056">
    <property type="entry name" value="Cyt_c-like_dom"/>
</dbReference>
<dbReference type="Pfam" id="PF00034">
    <property type="entry name" value="Cytochrom_C"/>
    <property type="match status" value="1"/>
</dbReference>